<name>A0A934NAA8_9BACT</name>
<evidence type="ECO:0000313" key="1">
    <source>
        <dbReference type="EMBL" id="MBJ7599584.1"/>
    </source>
</evidence>
<reference evidence="1" key="1">
    <citation type="submission" date="2020-10" db="EMBL/GenBank/DDBJ databases">
        <title>Ca. Dormibacterota MAGs.</title>
        <authorList>
            <person name="Montgomery K."/>
        </authorList>
    </citation>
    <scope>NUCLEOTIDE SEQUENCE [LARGE SCALE GENOMIC DNA]</scope>
    <source>
        <strain evidence="1">SC8812_S17_10</strain>
    </source>
</reference>
<dbReference type="InterPro" id="IPR015943">
    <property type="entry name" value="WD40/YVTN_repeat-like_dom_sf"/>
</dbReference>
<evidence type="ECO:0008006" key="3">
    <source>
        <dbReference type="Google" id="ProtNLM"/>
    </source>
</evidence>
<dbReference type="CDD" id="cd15482">
    <property type="entry name" value="Sialidase_non-viral"/>
    <property type="match status" value="2"/>
</dbReference>
<dbReference type="Gene3D" id="2.130.10.10">
    <property type="entry name" value="YVTN repeat-like/Quinoprotein amine dehydrogenase"/>
    <property type="match status" value="2"/>
</dbReference>
<comment type="caution">
    <text evidence="1">The sequence shown here is derived from an EMBL/GenBank/DDBJ whole genome shotgun (WGS) entry which is preliminary data.</text>
</comment>
<sequence length="403" mass="42874">MQQEARSQVFTPRAKRALALIGFALAVLTGSAGAYLWRSADHPYNGPPPPPTSRPILVSMTSTSERQAWLMVHDSGGPESFVFHTDDGGAHWHRQLSINGLGVLRLADARRGVLLNYPLAPQPEVAMPRAFATVDAGAHWRSVTMPRLSLGSNADPFFLDPDHAWVLGNRAAPRGGPVDEQHTLWRTRDGGRHWEQLLNVDAASPLDHGVSGRDRIAGISFADADNGWMVTLGAADSSAVYVTHDGGRNWTRSAIGGVLPPLAGAVYLSQPFVSRDGQGMMTVFDRGANQFSVLGTADGGESWATPRPVPIAGPLNTAVVDGSVAWLANGSAAWVTADSGRSWSRSAALPNGIAMGDVAPVDASVAWAQGLKYGSQSNPVPWVLFRTTDGGRHWKPVPAPTLN</sequence>
<accession>A0A934NAA8</accession>
<dbReference type="EMBL" id="JAEKNR010000157">
    <property type="protein sequence ID" value="MBJ7599584.1"/>
    <property type="molecule type" value="Genomic_DNA"/>
</dbReference>
<keyword evidence="2" id="KW-1185">Reference proteome</keyword>
<protein>
    <recommendedName>
        <fullName evidence="3">Glycosyl hydrolase</fullName>
    </recommendedName>
</protein>
<dbReference type="AlphaFoldDB" id="A0A934NAA8"/>
<dbReference type="SUPFAM" id="SSF110296">
    <property type="entry name" value="Oligoxyloglucan reducing end-specific cellobiohydrolase"/>
    <property type="match status" value="1"/>
</dbReference>
<evidence type="ECO:0000313" key="2">
    <source>
        <dbReference type="Proteomes" id="UP000612893"/>
    </source>
</evidence>
<dbReference type="Proteomes" id="UP000612893">
    <property type="component" value="Unassembled WGS sequence"/>
</dbReference>
<gene>
    <name evidence="1" type="ORF">JF922_16090</name>
</gene>
<organism evidence="1 2">
    <name type="scientific">Candidatus Nephthysia bennettiae</name>
    <dbReference type="NCBI Taxonomy" id="3127016"/>
    <lineage>
        <taxon>Bacteria</taxon>
        <taxon>Bacillati</taxon>
        <taxon>Candidatus Dormiibacterota</taxon>
        <taxon>Candidatus Dormibacteria</taxon>
        <taxon>Candidatus Dormibacterales</taxon>
        <taxon>Candidatus Dormibacteraceae</taxon>
        <taxon>Candidatus Nephthysia</taxon>
    </lineage>
</organism>
<dbReference type="InterPro" id="IPR036278">
    <property type="entry name" value="Sialidase_sf"/>
</dbReference>
<dbReference type="RefSeq" id="WP_338203128.1">
    <property type="nucleotide sequence ID" value="NZ_JAEKNR010000157.1"/>
</dbReference>
<dbReference type="PANTHER" id="PTHR47199">
    <property type="entry name" value="PHOTOSYSTEM II STABILITY/ASSEMBLY FACTOR HCF136, CHLOROPLASTIC"/>
    <property type="match status" value="1"/>
</dbReference>
<proteinExistence type="predicted"/>
<dbReference type="SUPFAM" id="SSF50939">
    <property type="entry name" value="Sialidases"/>
    <property type="match status" value="1"/>
</dbReference>
<dbReference type="PANTHER" id="PTHR47199:SF2">
    <property type="entry name" value="PHOTOSYSTEM II STABILITY_ASSEMBLY FACTOR HCF136, CHLOROPLASTIC"/>
    <property type="match status" value="1"/>
</dbReference>